<feature type="domain" description="Glycosyl hydrolase family 13 catalytic" evidence="3">
    <location>
        <begin position="39"/>
        <end position="433"/>
    </location>
</feature>
<dbReference type="InterPro" id="IPR017853">
    <property type="entry name" value="GH"/>
</dbReference>
<organism evidence="4 5">
    <name type="scientific">Molorchus minor</name>
    <dbReference type="NCBI Taxonomy" id="1323400"/>
    <lineage>
        <taxon>Eukaryota</taxon>
        <taxon>Metazoa</taxon>
        <taxon>Ecdysozoa</taxon>
        <taxon>Arthropoda</taxon>
        <taxon>Hexapoda</taxon>
        <taxon>Insecta</taxon>
        <taxon>Pterygota</taxon>
        <taxon>Neoptera</taxon>
        <taxon>Endopterygota</taxon>
        <taxon>Coleoptera</taxon>
        <taxon>Polyphaga</taxon>
        <taxon>Cucujiformia</taxon>
        <taxon>Chrysomeloidea</taxon>
        <taxon>Cerambycidae</taxon>
        <taxon>Lamiinae</taxon>
        <taxon>Monochamini</taxon>
        <taxon>Molorchus</taxon>
    </lineage>
</organism>
<dbReference type="SUPFAM" id="SSF51445">
    <property type="entry name" value="(Trans)glycosidases"/>
    <property type="match status" value="1"/>
</dbReference>
<evidence type="ECO:0000259" key="3">
    <source>
        <dbReference type="SMART" id="SM00642"/>
    </source>
</evidence>
<comment type="catalytic activity">
    <reaction evidence="1">
        <text>Hydrolysis of terminal, non-reducing (1-&gt;4)-linked alpha-D-glucose residues with release of alpha-D-glucose.</text>
        <dbReference type="EC" id="3.2.1.20"/>
    </reaction>
</comment>
<accession>A0ABQ9JH92</accession>
<gene>
    <name evidence="4" type="ORF">NQ317_008414</name>
</gene>
<dbReference type="SMART" id="SM00642">
    <property type="entry name" value="Aamy"/>
    <property type="match status" value="1"/>
</dbReference>
<dbReference type="InterPro" id="IPR006047">
    <property type="entry name" value="GH13_cat_dom"/>
</dbReference>
<protein>
    <recommendedName>
        <fullName evidence="2">alpha-glucosidase</fullName>
        <ecNumber evidence="2">3.2.1.20</ecNumber>
    </recommendedName>
</protein>
<evidence type="ECO:0000313" key="4">
    <source>
        <dbReference type="EMBL" id="KAJ8977581.1"/>
    </source>
</evidence>
<evidence type="ECO:0000313" key="5">
    <source>
        <dbReference type="Proteomes" id="UP001162164"/>
    </source>
</evidence>
<reference evidence="4" key="1">
    <citation type="journal article" date="2023" name="Insect Mol. Biol.">
        <title>Genome sequencing provides insights into the evolution of gene families encoding plant cell wall-degrading enzymes in longhorned beetles.</title>
        <authorList>
            <person name="Shin N.R."/>
            <person name="Okamura Y."/>
            <person name="Kirsch R."/>
            <person name="Pauchet Y."/>
        </authorList>
    </citation>
    <scope>NUCLEOTIDE SEQUENCE</scope>
    <source>
        <strain evidence="4">MMC_N1</strain>
    </source>
</reference>
<dbReference type="Gene3D" id="3.20.20.80">
    <property type="entry name" value="Glycosidases"/>
    <property type="match status" value="1"/>
</dbReference>
<dbReference type="PANTHER" id="PTHR10357">
    <property type="entry name" value="ALPHA-AMYLASE FAMILY MEMBER"/>
    <property type="match status" value="1"/>
</dbReference>
<name>A0ABQ9JH92_9CUCU</name>
<dbReference type="EC" id="3.2.1.20" evidence="2"/>
<evidence type="ECO:0000256" key="2">
    <source>
        <dbReference type="ARBA" id="ARBA00012741"/>
    </source>
</evidence>
<dbReference type="PANTHER" id="PTHR10357:SF179">
    <property type="entry name" value="NEUTRAL AND BASIC AMINO ACID TRANSPORT PROTEIN RBAT"/>
    <property type="match status" value="1"/>
</dbReference>
<dbReference type="InterPro" id="IPR045857">
    <property type="entry name" value="O16G_dom_2"/>
</dbReference>
<dbReference type="Gene3D" id="3.90.400.10">
    <property type="entry name" value="Oligo-1,6-glucosidase, Domain 2"/>
    <property type="match status" value="1"/>
</dbReference>
<dbReference type="EMBL" id="JAPWTJ010000528">
    <property type="protein sequence ID" value="KAJ8977581.1"/>
    <property type="molecule type" value="Genomic_DNA"/>
</dbReference>
<proteinExistence type="predicted"/>
<dbReference type="Proteomes" id="UP001162164">
    <property type="component" value="Unassembled WGS sequence"/>
</dbReference>
<dbReference type="Pfam" id="PF00128">
    <property type="entry name" value="Alpha-amylase"/>
    <property type="match status" value="1"/>
</dbReference>
<evidence type="ECO:0000256" key="1">
    <source>
        <dbReference type="ARBA" id="ARBA00001657"/>
    </source>
</evidence>
<feature type="non-terminal residue" evidence="4">
    <location>
        <position position="1"/>
    </location>
</feature>
<comment type="caution">
    <text evidence="4">The sequence shown here is derived from an EMBL/GenBank/DDBJ whole genome shotgun (WGS) entry which is preliminary data.</text>
</comment>
<keyword evidence="5" id="KW-1185">Reference proteome</keyword>
<sequence>YDIYLRYKIMLKVLLVSVLSFALTTGVKTKWYKNSIFYQVYPRSFKDSNNDGTGDIGGVIEKLDYLKYSGVTVVWMSPIFKSPQVDHGYDISDYYSIDPTYGTMNDLTELLRKARELNIMIILDMVPNHTSDQHHWFEKSVDRVPGYEDYYVWIDAKVDENGSKQPPNKWLSVFSNSAWSWNEKRHQYYLHQFDPSQPDLNLRNPAVMDEIKRVLAFYFNLGVDGFRIDAAPYLIEDEYLRDEPWLPDTNNNPNYWENFEHIYTKDTDESIELLYELRSFVDEYNRGHSGHEKIIVTEAYADFNKTLLYYGKSDGSKLGAHFTFNFEFVGLNINTTANDVREIVDRWNKNLNRTYILNWGDILGNHDNHRAATRLGNIDGYNMLIMFLPGIAETYYGEEIGQENGEVECKDGTDPKAIHNCETYHLITRDYERTPFQWDNTLNAGFNNGAKTWLPVSAKHRVKNWAAQNIQGLRSHYSIYRNLAKLKQKLVDYDKVSIDGFSASHNVLHITRKSENKNESYVMLFNMNRSEQKKVLLRNRFFEVCISSVNSKYIDGETVYGGKFVLLPQESVILSDATERFRLRI</sequence>